<name>S8BRW0_DACHA</name>
<reference evidence="2" key="2">
    <citation type="submission" date="2013-04" db="EMBL/GenBank/DDBJ databases">
        <title>Genomic mechanisms accounting for the adaptation to parasitism in nematode-trapping fungi.</title>
        <authorList>
            <person name="Ahren D.G."/>
        </authorList>
    </citation>
    <scope>NUCLEOTIDE SEQUENCE [LARGE SCALE GENOMIC DNA]</scope>
    <source>
        <strain evidence="2">CBS 200.50</strain>
    </source>
</reference>
<dbReference type="Proteomes" id="UP000015100">
    <property type="component" value="Unassembled WGS sequence"/>
</dbReference>
<dbReference type="OrthoDB" id="5316529at2759"/>
<accession>S8BRW0</accession>
<reference evidence="1 2" key="1">
    <citation type="journal article" date="2013" name="PLoS Genet.">
        <title>Genomic mechanisms accounting for the adaptation to parasitism in nematode-trapping fungi.</title>
        <authorList>
            <person name="Meerupati T."/>
            <person name="Andersson K.M."/>
            <person name="Friman E."/>
            <person name="Kumar D."/>
            <person name="Tunlid A."/>
            <person name="Ahren D."/>
        </authorList>
    </citation>
    <scope>NUCLEOTIDE SEQUENCE [LARGE SCALE GENOMIC DNA]</scope>
    <source>
        <strain evidence="1 2">CBS 200.50</strain>
    </source>
</reference>
<dbReference type="SUPFAM" id="SSF52058">
    <property type="entry name" value="L domain-like"/>
    <property type="match status" value="1"/>
</dbReference>
<gene>
    <name evidence="1" type="ORF">H072_8432</name>
</gene>
<evidence type="ECO:0000313" key="1">
    <source>
        <dbReference type="EMBL" id="EPS37937.1"/>
    </source>
</evidence>
<dbReference type="HOGENOM" id="CLU_652153_0_0_1"/>
<proteinExistence type="predicted"/>
<dbReference type="EMBL" id="AQGS01000598">
    <property type="protein sequence ID" value="EPS37937.1"/>
    <property type="molecule type" value="Genomic_DNA"/>
</dbReference>
<dbReference type="OMA" id="STGHECK"/>
<dbReference type="AlphaFoldDB" id="S8BRW0"/>
<keyword evidence="2" id="KW-1185">Reference proteome</keyword>
<organism evidence="1 2">
    <name type="scientific">Dactylellina haptotyla (strain CBS 200.50)</name>
    <name type="common">Nematode-trapping fungus</name>
    <name type="synonym">Monacrosporium haptotylum</name>
    <dbReference type="NCBI Taxonomy" id="1284197"/>
    <lineage>
        <taxon>Eukaryota</taxon>
        <taxon>Fungi</taxon>
        <taxon>Dikarya</taxon>
        <taxon>Ascomycota</taxon>
        <taxon>Pezizomycotina</taxon>
        <taxon>Orbiliomycetes</taxon>
        <taxon>Orbiliales</taxon>
        <taxon>Orbiliaceae</taxon>
        <taxon>Dactylellina</taxon>
    </lineage>
</organism>
<protein>
    <submittedName>
        <fullName evidence="1">Uncharacterized protein</fullName>
    </submittedName>
</protein>
<evidence type="ECO:0000313" key="2">
    <source>
        <dbReference type="Proteomes" id="UP000015100"/>
    </source>
</evidence>
<sequence length="421" mass="48770">MASRVRQLSFWSSVPVYETSNNPHIPVLRSEEDRRDEIVGKLTQACSKFPNIQSLIFETGDWIELNGKVRSLLNLFWPDTRSLRQPGTRIILETQLDIHHMHIYGIFEPVMEVVARGKLQSVEFISCPFAYMEDFQLRPNQVERLKPVLGKLRELEISGMSKSTPRNQNSQPPKQAFYSWMGAIGINVETLRIGTPRARVQSEYGNGFRWEIPPLNLSNLKRMFVANATLTMNEVGAMLCFAEGLEELTISNCRIAQKSEDDVWFTFLQYLKGRGFKHLRRIDLDLSTGHECKGFEFELPRVEITGNWNDEFATCIVKLPVGTSGKQFYVTYKDLQVELDTHETAEEFWGSLTNEKWTASRATRQARVKSVRQLWEHQIRFWGSRDRVRLEKANKFYGGLVEEIEEEEDIDSDWEGIVSFE</sequence>
<comment type="caution">
    <text evidence="1">The sequence shown here is derived from an EMBL/GenBank/DDBJ whole genome shotgun (WGS) entry which is preliminary data.</text>
</comment>